<dbReference type="Proteomes" id="UP001221217">
    <property type="component" value="Unassembled WGS sequence"/>
</dbReference>
<name>A0AAJ1IEV8_9SPIO</name>
<organism evidence="2 3">
    <name type="scientific">Candidatus Thalassospirochaeta sargassi</name>
    <dbReference type="NCBI Taxonomy" id="3119039"/>
    <lineage>
        <taxon>Bacteria</taxon>
        <taxon>Pseudomonadati</taxon>
        <taxon>Spirochaetota</taxon>
        <taxon>Spirochaetia</taxon>
        <taxon>Spirochaetales</taxon>
        <taxon>Spirochaetaceae</taxon>
        <taxon>Candidatus Thalassospirochaeta</taxon>
    </lineage>
</organism>
<keyword evidence="2" id="KW-0762">Sugar transport</keyword>
<dbReference type="SUPFAM" id="SSF55804">
    <property type="entry name" value="Phoshotransferase/anion transport protein"/>
    <property type="match status" value="1"/>
</dbReference>
<dbReference type="PANTHER" id="PTHR47738">
    <property type="entry name" value="PTS SYSTEM FRUCTOSE-LIKE EIIA COMPONENT-RELATED"/>
    <property type="match status" value="1"/>
</dbReference>
<reference evidence="2 3" key="1">
    <citation type="submission" date="2022-12" db="EMBL/GenBank/DDBJ databases">
        <title>Metagenome assembled genome from gulf of manar.</title>
        <authorList>
            <person name="Kohli P."/>
            <person name="Pk S."/>
            <person name="Venkata Ramana C."/>
            <person name="Sasikala C."/>
        </authorList>
    </citation>
    <scope>NUCLEOTIDE SEQUENCE [LARGE SCALE GENOMIC DNA]</scope>
    <source>
        <strain evidence="2">JB008</strain>
    </source>
</reference>
<dbReference type="PROSITE" id="PS51094">
    <property type="entry name" value="PTS_EIIA_TYPE_2"/>
    <property type="match status" value="1"/>
</dbReference>
<evidence type="ECO:0000313" key="2">
    <source>
        <dbReference type="EMBL" id="MDC7226091.1"/>
    </source>
</evidence>
<dbReference type="CDD" id="cd00211">
    <property type="entry name" value="PTS_IIA_fru"/>
    <property type="match status" value="1"/>
</dbReference>
<evidence type="ECO:0000259" key="1">
    <source>
        <dbReference type="PROSITE" id="PS51094"/>
    </source>
</evidence>
<dbReference type="Gene3D" id="3.40.930.10">
    <property type="entry name" value="Mannitol-specific EII, Chain A"/>
    <property type="match status" value="1"/>
</dbReference>
<accession>A0AAJ1IEV8</accession>
<dbReference type="InterPro" id="IPR051541">
    <property type="entry name" value="PTS_SugarTrans_NitroReg"/>
</dbReference>
<keyword evidence="2" id="KW-0813">Transport</keyword>
<protein>
    <submittedName>
        <fullName evidence="2">PTS sugar transporter subunit IIA</fullName>
    </submittedName>
</protein>
<gene>
    <name evidence="2" type="ORF">PQJ61_04930</name>
</gene>
<dbReference type="PANTHER" id="PTHR47738:SF2">
    <property type="entry name" value="PTS SYSTEM FRUCTOSE-LIKE EIIA COMPONENT"/>
    <property type="match status" value="1"/>
</dbReference>
<feature type="domain" description="PTS EIIA type-2" evidence="1">
    <location>
        <begin position="9"/>
        <end position="153"/>
    </location>
</feature>
<sequence length="161" mass="18395">MSGGSYVMQFFYDGSVICDLESREKYSAIHELLSKAPVFRQIKNISAFEEVVVEREKKLSTGLGHGVAFAHGKTDVVDSLYIALGISKEGIEYEALDKKPVHLLFIVANPENGHQEYLRLISELSRILRDNGFREKILQMKDQHKIEHLFRQELEALEVKC</sequence>
<dbReference type="InterPro" id="IPR016152">
    <property type="entry name" value="PTrfase/Anion_transptr"/>
</dbReference>
<proteinExistence type="predicted"/>
<evidence type="ECO:0000313" key="3">
    <source>
        <dbReference type="Proteomes" id="UP001221217"/>
    </source>
</evidence>
<dbReference type="EMBL" id="JAQQAL010000011">
    <property type="protein sequence ID" value="MDC7226091.1"/>
    <property type="molecule type" value="Genomic_DNA"/>
</dbReference>
<dbReference type="AlphaFoldDB" id="A0AAJ1IEV8"/>
<dbReference type="InterPro" id="IPR002178">
    <property type="entry name" value="PTS_EIIA_type-2_dom"/>
</dbReference>
<dbReference type="Pfam" id="PF00359">
    <property type="entry name" value="PTS_EIIA_2"/>
    <property type="match status" value="1"/>
</dbReference>
<comment type="caution">
    <text evidence="2">The sequence shown here is derived from an EMBL/GenBank/DDBJ whole genome shotgun (WGS) entry which is preliminary data.</text>
</comment>